<reference evidence="2" key="1">
    <citation type="submission" date="2013-04" db="EMBL/GenBank/DDBJ databases">
        <authorList>
            <person name="Qu J."/>
            <person name="Murali S.C."/>
            <person name="Bandaranaike D."/>
            <person name="Bellair M."/>
            <person name="Blankenburg K."/>
            <person name="Chao H."/>
            <person name="Dinh H."/>
            <person name="Doddapaneni H."/>
            <person name="Downs B."/>
            <person name="Dugan-Rocha S."/>
            <person name="Elkadiri S."/>
            <person name="Gnanaolivu R.D."/>
            <person name="Hernandez B."/>
            <person name="Javaid M."/>
            <person name="Jayaseelan J.C."/>
            <person name="Lee S."/>
            <person name="Li M."/>
            <person name="Ming W."/>
            <person name="Munidasa M."/>
            <person name="Muniz J."/>
            <person name="Nguyen L."/>
            <person name="Ongeri F."/>
            <person name="Osuji N."/>
            <person name="Pu L.-L."/>
            <person name="Puazo M."/>
            <person name="Qu C."/>
            <person name="Quiroz J."/>
            <person name="Raj R."/>
            <person name="Weissenberger G."/>
            <person name="Xin Y."/>
            <person name="Zou X."/>
            <person name="Han Y."/>
            <person name="Richards S."/>
            <person name="Worley K."/>
            <person name="Muzny D."/>
            <person name="Gibbs R."/>
        </authorList>
    </citation>
    <scope>NUCLEOTIDE SEQUENCE</scope>
    <source>
        <strain evidence="2">Sampled in the wild</strain>
    </source>
</reference>
<feature type="compositionally biased region" description="Basic and acidic residues" evidence="1">
    <location>
        <begin position="358"/>
        <end position="381"/>
    </location>
</feature>
<feature type="compositionally biased region" description="Basic and acidic residues" evidence="1">
    <location>
        <begin position="508"/>
        <end position="521"/>
    </location>
</feature>
<organism evidence="2 3">
    <name type="scientific">Ladona fulva</name>
    <name type="common">Scarce chaser dragonfly</name>
    <name type="synonym">Libellula fulva</name>
    <dbReference type="NCBI Taxonomy" id="123851"/>
    <lineage>
        <taxon>Eukaryota</taxon>
        <taxon>Metazoa</taxon>
        <taxon>Ecdysozoa</taxon>
        <taxon>Arthropoda</taxon>
        <taxon>Hexapoda</taxon>
        <taxon>Insecta</taxon>
        <taxon>Pterygota</taxon>
        <taxon>Palaeoptera</taxon>
        <taxon>Odonata</taxon>
        <taxon>Epiprocta</taxon>
        <taxon>Anisoptera</taxon>
        <taxon>Libelluloidea</taxon>
        <taxon>Libellulidae</taxon>
        <taxon>Ladona</taxon>
    </lineage>
</organism>
<dbReference type="OrthoDB" id="8195194at2759"/>
<comment type="caution">
    <text evidence="2">The sequence shown here is derived from an EMBL/GenBank/DDBJ whole genome shotgun (WGS) entry which is preliminary data.</text>
</comment>
<feature type="compositionally biased region" description="Basic and acidic residues" evidence="1">
    <location>
        <begin position="395"/>
        <end position="415"/>
    </location>
</feature>
<feature type="region of interest" description="Disordered" evidence="1">
    <location>
        <begin position="1"/>
        <end position="269"/>
    </location>
</feature>
<feature type="compositionally biased region" description="Polar residues" evidence="1">
    <location>
        <begin position="43"/>
        <end position="66"/>
    </location>
</feature>
<feature type="region of interest" description="Disordered" evidence="1">
    <location>
        <begin position="288"/>
        <end position="415"/>
    </location>
</feature>
<feature type="compositionally biased region" description="Basic and acidic residues" evidence="1">
    <location>
        <begin position="246"/>
        <end position="263"/>
    </location>
</feature>
<feature type="compositionally biased region" description="Basic and acidic residues" evidence="1">
    <location>
        <begin position="650"/>
        <end position="665"/>
    </location>
</feature>
<evidence type="ECO:0000313" key="2">
    <source>
        <dbReference type="EMBL" id="KAG8229538.1"/>
    </source>
</evidence>
<gene>
    <name evidence="2" type="ORF">J437_LFUL009012</name>
</gene>
<feature type="compositionally biased region" description="Polar residues" evidence="1">
    <location>
        <begin position="523"/>
        <end position="535"/>
    </location>
</feature>
<evidence type="ECO:0000313" key="3">
    <source>
        <dbReference type="Proteomes" id="UP000792457"/>
    </source>
</evidence>
<evidence type="ECO:0000256" key="1">
    <source>
        <dbReference type="SAM" id="MobiDB-lite"/>
    </source>
</evidence>
<dbReference type="Proteomes" id="UP000792457">
    <property type="component" value="Unassembled WGS sequence"/>
</dbReference>
<feature type="compositionally biased region" description="Basic and acidic residues" evidence="1">
    <location>
        <begin position="595"/>
        <end position="621"/>
    </location>
</feature>
<feature type="compositionally biased region" description="Basic and acidic residues" evidence="1">
    <location>
        <begin position="167"/>
        <end position="207"/>
    </location>
</feature>
<name>A0A8K0K7Z5_LADFU</name>
<feature type="region of interest" description="Disordered" evidence="1">
    <location>
        <begin position="779"/>
        <end position="805"/>
    </location>
</feature>
<feature type="region of interest" description="Disordered" evidence="1">
    <location>
        <begin position="564"/>
        <end position="636"/>
    </location>
</feature>
<protein>
    <submittedName>
        <fullName evidence="2">Uncharacterized protein</fullName>
    </submittedName>
</protein>
<proteinExistence type="predicted"/>
<feature type="compositionally biased region" description="Basic and acidic residues" evidence="1">
    <location>
        <begin position="224"/>
        <end position="239"/>
    </location>
</feature>
<feature type="compositionally biased region" description="Polar residues" evidence="1">
    <location>
        <begin position="290"/>
        <end position="300"/>
    </location>
</feature>
<accession>A0A8K0K7Z5</accession>
<dbReference type="EMBL" id="KZ308434">
    <property type="protein sequence ID" value="KAG8229538.1"/>
    <property type="molecule type" value="Genomic_DNA"/>
</dbReference>
<feature type="region of interest" description="Disordered" evidence="1">
    <location>
        <begin position="457"/>
        <end position="552"/>
    </location>
</feature>
<keyword evidence="3" id="KW-1185">Reference proteome</keyword>
<feature type="region of interest" description="Disordered" evidence="1">
    <location>
        <begin position="736"/>
        <end position="758"/>
    </location>
</feature>
<feature type="compositionally biased region" description="Basic and acidic residues" evidence="1">
    <location>
        <begin position="108"/>
        <end position="136"/>
    </location>
</feature>
<feature type="compositionally biased region" description="Acidic residues" evidence="1">
    <location>
        <begin position="693"/>
        <end position="709"/>
    </location>
</feature>
<dbReference type="AlphaFoldDB" id="A0A8K0K7Z5"/>
<feature type="region of interest" description="Disordered" evidence="1">
    <location>
        <begin position="650"/>
        <end position="723"/>
    </location>
</feature>
<feature type="compositionally biased region" description="Basic and acidic residues" evidence="1">
    <location>
        <begin position="564"/>
        <end position="587"/>
    </location>
</feature>
<sequence>MKTRRSLSNLETVAKTDGGDTPSKRKSLSKICRTPTSSKKEVNSGTNVTTTSESRVNLNSDGNSEKSLPPNVYNSPIVRILRSRVVTSDNEDEVKSTRTPKRRLSRGSLKEEKSFDSENDKTSAKAEAKKSPESGKKRLSRQNLFSIIEMEENEDTAKSVASIQDGKAAREIDSLYNKEEIISKDIIKEEDYSKTENVNKSKLRGNESVKSPGSARKRSSLLSESKETPSKAEEKEKTPKSSGKRSSFESEFHVNESENRVKTIESVSSVKDLEFKRTSSSLELAEQFNYKKSSMITSDNIGRDEGSSDTDEECITKERLTEENSSETESVVTKSKSEGKEIVGTPASARKRSSIIAENKETPSKECVDSKSKAMDKETERTPASVKKRSSIIMESHETPFRVEGKKGKTPKSSEKRFSFKGSFQVVEKDENEDRAKTIETVAALQDGDAKYAFSHTETAEELDSENSSVIEGDKFGLGGGCSDTNEENVTKDRIAKKKSSETVCVDTKSKYESKEREKTSSIKRSSLITGNEGTPSKVEGKKEKTPKSSVKRFSFQDSFKVVEMLEHGDSNDSHQENHERSTRISESEGSDSLSSKESEELEREEMGHNIKSEDKITDKGRKVKMSAEVSSGESVLQRAMVMTSLAIQKEKKAMKTPQKSEKMFVEAAPEEEYSEDSEEPQSEEMTGRMDVIEEDDTDSESDSDDDVPESISFDSGKEQMNRSVKMAVEAIQREKERIKEQRRKRMEMIRIQKKEKEQRQMEKLKMLEMKLPKRLSEDIVNRLPDTPEIPTIKDPAAKKKKKKNKVQVKDVEMVESKKNKITKFDDYIPLGDVKAATKFGIVPLDVMEKIPKSASEKAAEFKSQALFGSRIRREPSKNLISYKQKIGAAFKSKEANQQQRFKPY</sequence>
<feature type="compositionally biased region" description="Acidic residues" evidence="1">
    <location>
        <begin position="669"/>
        <end position="683"/>
    </location>
</feature>
<feature type="compositionally biased region" description="Polar residues" evidence="1">
    <location>
        <begin position="1"/>
        <end position="11"/>
    </location>
</feature>
<reference evidence="2" key="2">
    <citation type="submission" date="2017-10" db="EMBL/GenBank/DDBJ databases">
        <title>Ladona fulva Genome sequencing and assembly.</title>
        <authorList>
            <person name="Murali S."/>
            <person name="Richards S."/>
            <person name="Bandaranaike D."/>
            <person name="Bellair M."/>
            <person name="Blankenburg K."/>
            <person name="Chao H."/>
            <person name="Dinh H."/>
            <person name="Doddapaneni H."/>
            <person name="Dugan-Rocha S."/>
            <person name="Elkadiri S."/>
            <person name="Gnanaolivu R."/>
            <person name="Hernandez B."/>
            <person name="Skinner E."/>
            <person name="Javaid M."/>
            <person name="Lee S."/>
            <person name="Li M."/>
            <person name="Ming W."/>
            <person name="Munidasa M."/>
            <person name="Muniz J."/>
            <person name="Nguyen L."/>
            <person name="Hughes D."/>
            <person name="Osuji N."/>
            <person name="Pu L.-L."/>
            <person name="Puazo M."/>
            <person name="Qu C."/>
            <person name="Quiroz J."/>
            <person name="Raj R."/>
            <person name="Weissenberger G."/>
            <person name="Xin Y."/>
            <person name="Zou X."/>
            <person name="Han Y."/>
            <person name="Worley K."/>
            <person name="Muzny D."/>
            <person name="Gibbs R."/>
        </authorList>
    </citation>
    <scope>NUCLEOTIDE SEQUENCE</scope>
    <source>
        <strain evidence="2">Sampled in the wild</strain>
    </source>
</reference>
<feature type="compositionally biased region" description="Basic and acidic residues" evidence="1">
    <location>
        <begin position="747"/>
        <end position="758"/>
    </location>
</feature>